<evidence type="ECO:0000313" key="2">
    <source>
        <dbReference type="EMBL" id="CAI6342382.1"/>
    </source>
</evidence>
<feature type="region of interest" description="Disordered" evidence="1">
    <location>
        <begin position="1"/>
        <end position="59"/>
    </location>
</feature>
<keyword evidence="3" id="KW-1185">Reference proteome</keyword>
<name>A0A9W4XZE9_9PLEO</name>
<sequence length="213" mass="24584">MDSVLSGMGLLPPPSKKDKKKKVKTARVNPDIWDEPVQKAEPSAEPAHPPEDENRHTSRAQLRSQFNDRDYLSKENPKTLILQYFQPKSNNDVDQNFTPVFLAHARLYCFARLRLIAPLKALTLDKLHKTLMDFKLYTKRIGDIIKLARYAYSNPDLPERAEDGTIDDLKTLVVEYIVCEIDTVGKCDEFVKYMEEGGEFVGDFWRMTRDYIA</sequence>
<dbReference type="AlphaFoldDB" id="A0A9W4XZE9"/>
<gene>
    <name evidence="2" type="ORF">PDIGIT_LOCUS15589</name>
</gene>
<dbReference type="Proteomes" id="UP001152607">
    <property type="component" value="Unassembled WGS sequence"/>
</dbReference>
<proteinExistence type="predicted"/>
<reference evidence="2" key="1">
    <citation type="submission" date="2023-01" db="EMBL/GenBank/DDBJ databases">
        <authorList>
            <person name="Van Ghelder C."/>
            <person name="Rancurel C."/>
        </authorList>
    </citation>
    <scope>NUCLEOTIDE SEQUENCE</scope>
    <source>
        <strain evidence="2">CNCM I-4278</strain>
    </source>
</reference>
<dbReference type="EMBL" id="CAOQHR010000013">
    <property type="protein sequence ID" value="CAI6342382.1"/>
    <property type="molecule type" value="Genomic_DNA"/>
</dbReference>
<dbReference type="OrthoDB" id="9997739at2759"/>
<comment type="caution">
    <text evidence="2">The sequence shown here is derived from an EMBL/GenBank/DDBJ whole genome shotgun (WGS) entry which is preliminary data.</text>
</comment>
<evidence type="ECO:0000256" key="1">
    <source>
        <dbReference type="SAM" id="MobiDB-lite"/>
    </source>
</evidence>
<organism evidence="2 3">
    <name type="scientific">Periconia digitata</name>
    <dbReference type="NCBI Taxonomy" id="1303443"/>
    <lineage>
        <taxon>Eukaryota</taxon>
        <taxon>Fungi</taxon>
        <taxon>Dikarya</taxon>
        <taxon>Ascomycota</taxon>
        <taxon>Pezizomycotina</taxon>
        <taxon>Dothideomycetes</taxon>
        <taxon>Pleosporomycetidae</taxon>
        <taxon>Pleosporales</taxon>
        <taxon>Massarineae</taxon>
        <taxon>Periconiaceae</taxon>
        <taxon>Periconia</taxon>
    </lineage>
</organism>
<protein>
    <submittedName>
        <fullName evidence="2">Uncharacterized protein</fullName>
    </submittedName>
</protein>
<accession>A0A9W4XZE9</accession>
<evidence type="ECO:0000313" key="3">
    <source>
        <dbReference type="Proteomes" id="UP001152607"/>
    </source>
</evidence>